<keyword evidence="2" id="KW-1185">Reference proteome</keyword>
<reference evidence="1 2" key="2">
    <citation type="journal article" date="2022" name="Mol. Ecol. Resour.">
        <title>The genomes of chicory, endive, great burdock and yacon provide insights into Asteraceae paleo-polyploidization history and plant inulin production.</title>
        <authorList>
            <person name="Fan W."/>
            <person name="Wang S."/>
            <person name="Wang H."/>
            <person name="Wang A."/>
            <person name="Jiang F."/>
            <person name="Liu H."/>
            <person name="Zhao H."/>
            <person name="Xu D."/>
            <person name="Zhang Y."/>
        </authorList>
    </citation>
    <scope>NUCLEOTIDE SEQUENCE [LARGE SCALE GENOMIC DNA]</scope>
    <source>
        <strain evidence="2">cv. Yunnan</strain>
        <tissue evidence="1">Leaves</tissue>
    </source>
</reference>
<dbReference type="EMBL" id="CM042039">
    <property type="protein sequence ID" value="KAI3727261.1"/>
    <property type="molecule type" value="Genomic_DNA"/>
</dbReference>
<evidence type="ECO:0000313" key="2">
    <source>
        <dbReference type="Proteomes" id="UP001056120"/>
    </source>
</evidence>
<evidence type="ECO:0000313" key="1">
    <source>
        <dbReference type="EMBL" id="KAI3727261.1"/>
    </source>
</evidence>
<reference evidence="2" key="1">
    <citation type="journal article" date="2022" name="Mol. Ecol. Resour.">
        <title>The genomes of chicory, endive, great burdock and yacon provide insights into Asteraceae palaeo-polyploidization history and plant inulin production.</title>
        <authorList>
            <person name="Fan W."/>
            <person name="Wang S."/>
            <person name="Wang H."/>
            <person name="Wang A."/>
            <person name="Jiang F."/>
            <person name="Liu H."/>
            <person name="Zhao H."/>
            <person name="Xu D."/>
            <person name="Zhang Y."/>
        </authorList>
    </citation>
    <scope>NUCLEOTIDE SEQUENCE [LARGE SCALE GENOMIC DNA]</scope>
    <source>
        <strain evidence="2">cv. Yunnan</strain>
    </source>
</reference>
<accession>A0ACB9BYV9</accession>
<proteinExistence type="predicted"/>
<gene>
    <name evidence="1" type="ORF">L1987_67073</name>
</gene>
<name>A0ACB9BYV9_9ASTR</name>
<organism evidence="1 2">
    <name type="scientific">Smallanthus sonchifolius</name>
    <dbReference type="NCBI Taxonomy" id="185202"/>
    <lineage>
        <taxon>Eukaryota</taxon>
        <taxon>Viridiplantae</taxon>
        <taxon>Streptophyta</taxon>
        <taxon>Embryophyta</taxon>
        <taxon>Tracheophyta</taxon>
        <taxon>Spermatophyta</taxon>
        <taxon>Magnoliopsida</taxon>
        <taxon>eudicotyledons</taxon>
        <taxon>Gunneridae</taxon>
        <taxon>Pentapetalae</taxon>
        <taxon>asterids</taxon>
        <taxon>campanulids</taxon>
        <taxon>Asterales</taxon>
        <taxon>Asteraceae</taxon>
        <taxon>Asteroideae</taxon>
        <taxon>Heliantheae alliance</taxon>
        <taxon>Millerieae</taxon>
        <taxon>Smallanthus</taxon>
    </lineage>
</organism>
<protein>
    <submittedName>
        <fullName evidence="1">Uncharacterized protein</fullName>
    </submittedName>
</protein>
<sequence length="122" mass="13725">MLNWYKDEAGFKYDGRGHVPTRPGSASSSNHHKDRYLWSMDQLTHHSCSSVGDRWVHMDVAVVFTWMSPPEGRSATMVKVCGGGVWHDEEDRSDAQIPVISPLMKLLEKEENVVGIGNNLVM</sequence>
<dbReference type="Proteomes" id="UP001056120">
    <property type="component" value="Linkage Group LG22"/>
</dbReference>
<comment type="caution">
    <text evidence="1">The sequence shown here is derived from an EMBL/GenBank/DDBJ whole genome shotgun (WGS) entry which is preliminary data.</text>
</comment>